<feature type="non-terminal residue" evidence="5">
    <location>
        <position position="1"/>
    </location>
</feature>
<dbReference type="GO" id="GO:0008270">
    <property type="term" value="F:zinc ion binding"/>
    <property type="evidence" value="ECO:0007669"/>
    <property type="project" value="UniProtKB-KW"/>
</dbReference>
<accession>A0A0M0JF38</accession>
<feature type="non-terminal residue" evidence="5">
    <location>
        <position position="368"/>
    </location>
</feature>
<keyword evidence="6" id="KW-1185">Reference proteome</keyword>
<evidence type="ECO:0000313" key="5">
    <source>
        <dbReference type="EMBL" id="KOO25216.1"/>
    </source>
</evidence>
<feature type="domain" description="Zinc finger PHD-type" evidence="4">
    <location>
        <begin position="311"/>
        <end position="351"/>
    </location>
</feature>
<dbReference type="SMART" id="SM00249">
    <property type="entry name" value="PHD"/>
    <property type="match status" value="1"/>
</dbReference>
<proteinExistence type="predicted"/>
<dbReference type="Gene3D" id="3.30.40.10">
    <property type="entry name" value="Zinc/RING finger domain, C3HC4 (zinc finger)"/>
    <property type="match status" value="1"/>
</dbReference>
<dbReference type="Proteomes" id="UP000037460">
    <property type="component" value="Unassembled WGS sequence"/>
</dbReference>
<gene>
    <name evidence="5" type="ORF">Ctob_007617</name>
</gene>
<evidence type="ECO:0000259" key="4">
    <source>
        <dbReference type="SMART" id="SM00249"/>
    </source>
</evidence>
<sequence>KQPRGRQVRRNQQRDLCTPCTRPRTLELYCGRAGWSAHQRSMGNAAWFLDWDAEYVEPSFAPKPTYDDGGQVSTLNGLERGNLIHLDFLDFAIAVLSGRVDVGSLHAIHDGLDCHTFTNMSLSCSQRKRENAYFGTSAEAFATNLRYHYLTACHLYWQACGTTELCMRSAENPKATRQFHPLTVSVFERPKHEGGLGMAKFSVSYCTVVTSGLQSFQKTTNLWSDHVATIETFVHQDGSYKKECTRQTPCHFFGSHAQVRPVKGQKGRPDRGSIYPDQLCFLLANAGSRLMGIVRTQELDPANTKDGNRDKCTRCGNLKRGGIVHACDGCADAYHRRCISSSDGWYCPSCVHKHAALSSGQGGGAVGH</sequence>
<name>A0A0M0JF38_9EUKA</name>
<dbReference type="InterPro" id="IPR011011">
    <property type="entry name" value="Znf_FYVE_PHD"/>
</dbReference>
<dbReference type="AlphaFoldDB" id="A0A0M0JF38"/>
<dbReference type="InterPro" id="IPR001965">
    <property type="entry name" value="Znf_PHD"/>
</dbReference>
<reference evidence="6" key="1">
    <citation type="journal article" date="2015" name="PLoS Genet.">
        <title>Genome Sequence and Transcriptome Analyses of Chrysochromulina tobin: Metabolic Tools for Enhanced Algal Fitness in the Prominent Order Prymnesiales (Haptophyceae).</title>
        <authorList>
            <person name="Hovde B.T."/>
            <person name="Deodato C.R."/>
            <person name="Hunsperger H.M."/>
            <person name="Ryken S.A."/>
            <person name="Yost W."/>
            <person name="Jha R.K."/>
            <person name="Patterson J."/>
            <person name="Monnat R.J. Jr."/>
            <person name="Barlow S.B."/>
            <person name="Starkenburg S.R."/>
            <person name="Cattolico R.A."/>
        </authorList>
    </citation>
    <scope>NUCLEOTIDE SEQUENCE</scope>
    <source>
        <strain evidence="6">CCMP291</strain>
    </source>
</reference>
<evidence type="ECO:0000256" key="3">
    <source>
        <dbReference type="ARBA" id="ARBA00022833"/>
    </source>
</evidence>
<evidence type="ECO:0000256" key="1">
    <source>
        <dbReference type="ARBA" id="ARBA00022723"/>
    </source>
</evidence>
<comment type="caution">
    <text evidence="5">The sequence shown here is derived from an EMBL/GenBank/DDBJ whole genome shotgun (WGS) entry which is preliminary data.</text>
</comment>
<dbReference type="SUPFAM" id="SSF57903">
    <property type="entry name" value="FYVE/PHD zinc finger"/>
    <property type="match status" value="1"/>
</dbReference>
<protein>
    <recommendedName>
        <fullName evidence="4">Zinc finger PHD-type domain-containing protein</fullName>
    </recommendedName>
</protein>
<evidence type="ECO:0000256" key="2">
    <source>
        <dbReference type="ARBA" id="ARBA00022771"/>
    </source>
</evidence>
<keyword evidence="1" id="KW-0479">Metal-binding</keyword>
<dbReference type="InterPro" id="IPR013083">
    <property type="entry name" value="Znf_RING/FYVE/PHD"/>
</dbReference>
<organism evidence="5 6">
    <name type="scientific">Chrysochromulina tobinii</name>
    <dbReference type="NCBI Taxonomy" id="1460289"/>
    <lineage>
        <taxon>Eukaryota</taxon>
        <taxon>Haptista</taxon>
        <taxon>Haptophyta</taxon>
        <taxon>Prymnesiophyceae</taxon>
        <taxon>Prymnesiales</taxon>
        <taxon>Chrysochromulinaceae</taxon>
        <taxon>Chrysochromulina</taxon>
    </lineage>
</organism>
<dbReference type="EMBL" id="JWZX01003004">
    <property type="protein sequence ID" value="KOO25216.1"/>
    <property type="molecule type" value="Genomic_DNA"/>
</dbReference>
<evidence type="ECO:0000313" key="6">
    <source>
        <dbReference type="Proteomes" id="UP000037460"/>
    </source>
</evidence>
<keyword evidence="3" id="KW-0862">Zinc</keyword>
<keyword evidence="2" id="KW-0863">Zinc-finger</keyword>